<dbReference type="GO" id="GO:0006545">
    <property type="term" value="P:glycine biosynthetic process"/>
    <property type="evidence" value="ECO:0007669"/>
    <property type="project" value="TreeGrafter"/>
</dbReference>
<dbReference type="OrthoDB" id="9774495at2"/>
<feature type="domain" description="Aromatic amino acid beta-eliminating lyase/threonine aldolase" evidence="4">
    <location>
        <begin position="37"/>
        <end position="265"/>
    </location>
</feature>
<evidence type="ECO:0000313" key="6">
    <source>
        <dbReference type="Proteomes" id="UP000316639"/>
    </source>
</evidence>
<dbReference type="Gene3D" id="3.90.1150.10">
    <property type="entry name" value="Aspartate Aminotransferase, domain 1"/>
    <property type="match status" value="1"/>
</dbReference>
<dbReference type="InterPro" id="IPR015424">
    <property type="entry name" value="PyrdxlP-dep_Trfase"/>
</dbReference>
<reference evidence="5 6" key="1">
    <citation type="submission" date="2019-07" db="EMBL/GenBank/DDBJ databases">
        <title>Lentzea xizangensis sp. nov., isolated from Qinghai-Tibetan Plateau Soils.</title>
        <authorList>
            <person name="Huang J."/>
        </authorList>
    </citation>
    <scope>NUCLEOTIDE SEQUENCE [LARGE SCALE GENOMIC DNA]</scope>
    <source>
        <strain evidence="5 6">FXJ1.1311</strain>
    </source>
</reference>
<dbReference type="RefSeq" id="WP_146354409.1">
    <property type="nucleotide sequence ID" value="NZ_VOBR01000015.1"/>
</dbReference>
<accession>A0A563EQ36</accession>
<sequence length="351" mass="38470">MTQIRRSLNLHAPLRRTPHHVLRTLLAHLPEDTTAEEPVRRLEERVATLLGKQAALLFPTGTMAQQVALRIHAETTGRHTFAAHPQSHLAVHEANGYSVVHGLRLHPLGDPNRLFTAEDLDGVAEPLAALLVELPQRDIGGQVPSWEELEAHTRWAKDGGARAHLDGARLWEAQTAYDKTHAEIAALFDTVYVSLYKGLEGTAGAVLAGDEATIAHARVWRQRLGGSMPDAWPMAAIALVGLEETLPRMAEFRDHAQALARAINAGTPAHTVPEVPCTPLFHVHVPAPRHEVEEAARKLLEREGIQLFHRTRSNPDPRRCSFEVVVGVNAVDFTPDEVAALIGLLAIRSPV</sequence>
<proteinExistence type="inferred from homology"/>
<keyword evidence="6" id="KW-1185">Reference proteome</keyword>
<gene>
    <name evidence="5" type="ORF">FKR81_23465</name>
</gene>
<comment type="caution">
    <text evidence="5">The sequence shown here is derived from an EMBL/GenBank/DDBJ whole genome shotgun (WGS) entry which is preliminary data.</text>
</comment>
<dbReference type="Pfam" id="PF01212">
    <property type="entry name" value="Beta_elim_lyase"/>
    <property type="match status" value="1"/>
</dbReference>
<dbReference type="Gene3D" id="3.40.640.10">
    <property type="entry name" value="Type I PLP-dependent aspartate aminotransferase-like (Major domain)"/>
    <property type="match status" value="1"/>
</dbReference>
<comment type="similarity">
    <text evidence="2">Belongs to the threonine aldolase family.</text>
</comment>
<dbReference type="GO" id="GO:0005829">
    <property type="term" value="C:cytosol"/>
    <property type="evidence" value="ECO:0007669"/>
    <property type="project" value="TreeGrafter"/>
</dbReference>
<dbReference type="AlphaFoldDB" id="A0A563EQ36"/>
<dbReference type="GO" id="GO:0006567">
    <property type="term" value="P:L-threonine catabolic process"/>
    <property type="evidence" value="ECO:0007669"/>
    <property type="project" value="TreeGrafter"/>
</dbReference>
<evidence type="ECO:0000313" key="5">
    <source>
        <dbReference type="EMBL" id="TWP49506.1"/>
    </source>
</evidence>
<dbReference type="PANTHER" id="PTHR48097:SF9">
    <property type="entry name" value="L-THREONINE ALDOLASE"/>
    <property type="match status" value="1"/>
</dbReference>
<evidence type="ECO:0000256" key="3">
    <source>
        <dbReference type="ARBA" id="ARBA00022898"/>
    </source>
</evidence>
<evidence type="ECO:0000256" key="1">
    <source>
        <dbReference type="ARBA" id="ARBA00001933"/>
    </source>
</evidence>
<dbReference type="Proteomes" id="UP000316639">
    <property type="component" value="Unassembled WGS sequence"/>
</dbReference>
<dbReference type="InterPro" id="IPR015422">
    <property type="entry name" value="PyrdxlP-dep_Trfase_small"/>
</dbReference>
<dbReference type="GO" id="GO:0008732">
    <property type="term" value="F:L-allo-threonine aldolase activity"/>
    <property type="evidence" value="ECO:0007669"/>
    <property type="project" value="TreeGrafter"/>
</dbReference>
<protein>
    <submittedName>
        <fullName evidence="5">Threonine aldolase</fullName>
    </submittedName>
</protein>
<comment type="cofactor">
    <cofactor evidence="1">
        <name>pyridoxal 5'-phosphate</name>
        <dbReference type="ChEBI" id="CHEBI:597326"/>
    </cofactor>
</comment>
<dbReference type="InterPro" id="IPR001597">
    <property type="entry name" value="ArAA_b-elim_lyase/Thr_aldolase"/>
</dbReference>
<name>A0A563EQ36_9PSEU</name>
<keyword evidence="3" id="KW-0663">Pyridoxal phosphate</keyword>
<dbReference type="InterPro" id="IPR015421">
    <property type="entry name" value="PyrdxlP-dep_Trfase_major"/>
</dbReference>
<organism evidence="5 6">
    <name type="scientific">Lentzea tibetensis</name>
    <dbReference type="NCBI Taxonomy" id="2591470"/>
    <lineage>
        <taxon>Bacteria</taxon>
        <taxon>Bacillati</taxon>
        <taxon>Actinomycetota</taxon>
        <taxon>Actinomycetes</taxon>
        <taxon>Pseudonocardiales</taxon>
        <taxon>Pseudonocardiaceae</taxon>
        <taxon>Lentzea</taxon>
    </lineage>
</organism>
<dbReference type="SUPFAM" id="SSF53383">
    <property type="entry name" value="PLP-dependent transferases"/>
    <property type="match status" value="1"/>
</dbReference>
<dbReference type="PANTHER" id="PTHR48097">
    <property type="entry name" value="L-THREONINE ALDOLASE-RELATED"/>
    <property type="match status" value="1"/>
</dbReference>
<evidence type="ECO:0000259" key="4">
    <source>
        <dbReference type="Pfam" id="PF01212"/>
    </source>
</evidence>
<dbReference type="EMBL" id="VOBR01000015">
    <property type="protein sequence ID" value="TWP49506.1"/>
    <property type="molecule type" value="Genomic_DNA"/>
</dbReference>
<evidence type="ECO:0000256" key="2">
    <source>
        <dbReference type="ARBA" id="ARBA00006966"/>
    </source>
</evidence>